<evidence type="ECO:0000256" key="3">
    <source>
        <dbReference type="ARBA" id="ARBA00022485"/>
    </source>
</evidence>
<evidence type="ECO:0000256" key="4">
    <source>
        <dbReference type="ARBA" id="ARBA00022723"/>
    </source>
</evidence>
<dbReference type="Pfam" id="PF00037">
    <property type="entry name" value="Fer4"/>
    <property type="match status" value="1"/>
</dbReference>
<keyword evidence="3" id="KW-0004">4Fe-4S</keyword>
<dbReference type="Proteomes" id="UP000234950">
    <property type="component" value="Unassembled WGS sequence"/>
</dbReference>
<dbReference type="GO" id="GO:0046872">
    <property type="term" value="F:metal ion binding"/>
    <property type="evidence" value="ECO:0007669"/>
    <property type="project" value="UniProtKB-KW"/>
</dbReference>
<comment type="caution">
    <text evidence="8">The sequence shown here is derived from an EMBL/GenBank/DDBJ whole genome shotgun (WGS) entry which is preliminary data.</text>
</comment>
<keyword evidence="4" id="KW-0479">Metal-binding</keyword>
<dbReference type="InterPro" id="IPR017896">
    <property type="entry name" value="4Fe4S_Fe-S-bd"/>
</dbReference>
<organism evidence="8 9">
    <name type="scientific">Neobacillus cucumis</name>
    <dbReference type="NCBI Taxonomy" id="1740721"/>
    <lineage>
        <taxon>Bacteria</taxon>
        <taxon>Bacillati</taxon>
        <taxon>Bacillota</taxon>
        <taxon>Bacilli</taxon>
        <taxon>Bacillales</taxon>
        <taxon>Bacillaceae</taxon>
        <taxon>Neobacillus</taxon>
    </lineage>
</organism>
<evidence type="ECO:0000256" key="6">
    <source>
        <dbReference type="ARBA" id="ARBA00023014"/>
    </source>
</evidence>
<dbReference type="Gene3D" id="3.30.70.20">
    <property type="match status" value="2"/>
</dbReference>
<protein>
    <recommendedName>
        <fullName evidence="7">4Fe-4S ferredoxin-type domain-containing protein</fullName>
    </recommendedName>
</protein>
<feature type="domain" description="4Fe-4S ferredoxin-type" evidence="7">
    <location>
        <begin position="48"/>
        <end position="77"/>
    </location>
</feature>
<evidence type="ECO:0000256" key="2">
    <source>
        <dbReference type="ARBA" id="ARBA00003532"/>
    </source>
</evidence>
<feature type="domain" description="4Fe-4S ferredoxin-type" evidence="7">
    <location>
        <begin position="195"/>
        <end position="223"/>
    </location>
</feature>
<evidence type="ECO:0000256" key="1">
    <source>
        <dbReference type="ARBA" id="ARBA00001966"/>
    </source>
</evidence>
<dbReference type="SUPFAM" id="SSF54862">
    <property type="entry name" value="4Fe-4S ferredoxins"/>
    <property type="match status" value="2"/>
</dbReference>
<dbReference type="PANTHER" id="PTHR24960:SF79">
    <property type="entry name" value="PHOTOSYSTEM I IRON-SULFUR CENTER"/>
    <property type="match status" value="1"/>
</dbReference>
<proteinExistence type="predicted"/>
<dbReference type="PANTHER" id="PTHR24960">
    <property type="entry name" value="PHOTOSYSTEM I IRON-SULFUR CENTER-RELATED"/>
    <property type="match status" value="1"/>
</dbReference>
<comment type="cofactor">
    <cofactor evidence="1">
        <name>[4Fe-4S] cluster</name>
        <dbReference type="ChEBI" id="CHEBI:49883"/>
    </cofactor>
</comment>
<dbReference type="GO" id="GO:0051539">
    <property type="term" value="F:4 iron, 4 sulfur cluster binding"/>
    <property type="evidence" value="ECO:0007669"/>
    <property type="project" value="UniProtKB-KW"/>
</dbReference>
<dbReference type="InterPro" id="IPR050157">
    <property type="entry name" value="PSI_iron-sulfur_center"/>
</dbReference>
<accession>A0A2N5H7T8</accession>
<dbReference type="PROSITE" id="PS00198">
    <property type="entry name" value="4FE4S_FER_1"/>
    <property type="match status" value="1"/>
</dbReference>
<reference evidence="8 9" key="1">
    <citation type="submission" date="2017-11" db="EMBL/GenBank/DDBJ databases">
        <title>Comparitive Functional Genomics of Dry Heat Resistant strains isolated from the Viking Spacecraft.</title>
        <authorList>
            <person name="Seuylemezian A."/>
            <person name="Cooper K."/>
            <person name="Vaishampayan P."/>
        </authorList>
    </citation>
    <scope>NUCLEOTIDE SEQUENCE [LARGE SCALE GENOMIC DNA]</scope>
    <source>
        <strain evidence="8 9">V32-6</strain>
    </source>
</reference>
<name>A0A2N5H7T8_9BACI</name>
<keyword evidence="6" id="KW-0411">Iron-sulfur</keyword>
<evidence type="ECO:0000313" key="9">
    <source>
        <dbReference type="Proteomes" id="UP000234950"/>
    </source>
</evidence>
<keyword evidence="5" id="KW-0408">Iron</keyword>
<evidence type="ECO:0000256" key="5">
    <source>
        <dbReference type="ARBA" id="ARBA00023004"/>
    </source>
</evidence>
<dbReference type="PROSITE" id="PS51379">
    <property type="entry name" value="4FE4S_FER_2"/>
    <property type="match status" value="3"/>
</dbReference>
<gene>
    <name evidence="8" type="ORF">CVD27_24560</name>
</gene>
<dbReference type="EMBL" id="PGVE01000091">
    <property type="protein sequence ID" value="PLS01568.1"/>
    <property type="molecule type" value="Genomic_DNA"/>
</dbReference>
<feature type="domain" description="4Fe-4S ferredoxin-type" evidence="7">
    <location>
        <begin position="224"/>
        <end position="253"/>
    </location>
</feature>
<dbReference type="InterPro" id="IPR017900">
    <property type="entry name" value="4Fe4S_Fe_S_CS"/>
</dbReference>
<dbReference type="AlphaFoldDB" id="A0A2N5H7T8"/>
<comment type="function">
    <text evidence="2">Ferredoxins are iron-sulfur proteins that transfer electrons in a wide variety of metabolic reactions.</text>
</comment>
<keyword evidence="9" id="KW-1185">Reference proteome</keyword>
<evidence type="ECO:0000259" key="7">
    <source>
        <dbReference type="PROSITE" id="PS51379"/>
    </source>
</evidence>
<evidence type="ECO:0000313" key="8">
    <source>
        <dbReference type="EMBL" id="PLS01568.1"/>
    </source>
</evidence>
<sequence>MSLLISWLECLHTDIKINNACSRKILLRSTCSRCADACRYEALHISSELINIELERCNSCGECIIACPLSAIEGILESREFDKGSLLYSSSFVPSVKELLIYKKRGMDAIKTNSTPLNQNWEDVLQQTNQILDQIDESKIKIINNQEDTYLSRRGFFLSLQKVSLQLVKTMTPALWKIKVNEWKVVRYFPDYQFYQIELDIEKCTFCHMCLTFCSQNVFTIEDGFLQTANDRCVNCSDCTDICSEGAIKVKEEFRKKRITKYKFTTNTCQTCGIEFSTFQPEKEKCSICYNRNPEWLSPFE</sequence>